<evidence type="ECO:0000313" key="2">
    <source>
        <dbReference type="Proteomes" id="UP001595896"/>
    </source>
</evidence>
<comment type="caution">
    <text evidence="1">The sequence shown here is derived from an EMBL/GenBank/DDBJ whole genome shotgun (WGS) entry which is preliminary data.</text>
</comment>
<accession>A0ABV9NUY2</accession>
<dbReference type="NCBIfam" id="TIGR04129">
    <property type="entry name" value="CxxH_BA5709"/>
    <property type="match status" value="1"/>
</dbReference>
<gene>
    <name evidence="1" type="ORF">ACFO4L_06595</name>
</gene>
<keyword evidence="2" id="KW-1185">Reference proteome</keyword>
<dbReference type="InterPro" id="IPR025626">
    <property type="entry name" value="YyzF"/>
</dbReference>
<name>A0ABV9NUY2_9BACI</name>
<evidence type="ECO:0000313" key="1">
    <source>
        <dbReference type="EMBL" id="MFC4736250.1"/>
    </source>
</evidence>
<reference evidence="2" key="1">
    <citation type="journal article" date="2019" name="Int. J. Syst. Evol. Microbiol.">
        <title>The Global Catalogue of Microorganisms (GCM) 10K type strain sequencing project: providing services to taxonomists for standard genome sequencing and annotation.</title>
        <authorList>
            <consortium name="The Broad Institute Genomics Platform"/>
            <consortium name="The Broad Institute Genome Sequencing Center for Infectious Disease"/>
            <person name="Wu L."/>
            <person name="Ma J."/>
        </authorList>
    </citation>
    <scope>NUCLEOTIDE SEQUENCE [LARGE SCALE GENOMIC DNA]</scope>
    <source>
        <strain evidence="2">JCM 12165</strain>
    </source>
</reference>
<protein>
    <submittedName>
        <fullName evidence="1">CxxH/CxxC protein</fullName>
    </submittedName>
</protein>
<dbReference type="Pfam" id="PF14116">
    <property type="entry name" value="YyzF"/>
    <property type="match status" value="1"/>
</dbReference>
<sequence length="49" mass="5375">MIYSCSEHVEEALDETLTDGGPPPVFTKMEDKEAPCFICGKPALFQVEA</sequence>
<proteinExistence type="predicted"/>
<organism evidence="1 2">
    <name type="scientific">Bacillus daqingensis</name>
    <dbReference type="NCBI Taxonomy" id="872396"/>
    <lineage>
        <taxon>Bacteria</taxon>
        <taxon>Bacillati</taxon>
        <taxon>Bacillota</taxon>
        <taxon>Bacilli</taxon>
        <taxon>Bacillales</taxon>
        <taxon>Bacillaceae</taxon>
        <taxon>Bacillus</taxon>
    </lineage>
</organism>
<dbReference type="Proteomes" id="UP001595896">
    <property type="component" value="Unassembled WGS sequence"/>
</dbReference>
<dbReference type="RefSeq" id="WP_377908903.1">
    <property type="nucleotide sequence ID" value="NZ_JBHSGK010000005.1"/>
</dbReference>
<dbReference type="EMBL" id="JBHSGK010000005">
    <property type="protein sequence ID" value="MFC4736250.1"/>
    <property type="molecule type" value="Genomic_DNA"/>
</dbReference>